<dbReference type="CDD" id="cd07735">
    <property type="entry name" value="class_II_PDE_MBL-fold"/>
    <property type="match status" value="1"/>
</dbReference>
<feature type="region of interest" description="Disordered" evidence="1">
    <location>
        <begin position="1"/>
        <end position="30"/>
    </location>
</feature>
<reference evidence="2 3" key="1">
    <citation type="submission" date="2019-09" db="EMBL/GenBank/DDBJ databases">
        <title>Draft genome of the ectomycorrhizal ascomycete Sphaerosporella brunnea.</title>
        <authorList>
            <consortium name="DOE Joint Genome Institute"/>
            <person name="Benucci G.M."/>
            <person name="Marozzi G."/>
            <person name="Antonielli L."/>
            <person name="Sanchez S."/>
            <person name="Marco P."/>
            <person name="Wang X."/>
            <person name="Falini L.B."/>
            <person name="Barry K."/>
            <person name="Haridas S."/>
            <person name="Lipzen A."/>
            <person name="Labutti K."/>
            <person name="Grigoriev I.V."/>
            <person name="Murat C."/>
            <person name="Martin F."/>
            <person name="Albertini E."/>
            <person name="Donnini D."/>
            <person name="Bonito G."/>
        </authorList>
    </citation>
    <scope>NUCLEOTIDE SEQUENCE [LARGE SCALE GENOMIC DNA]</scope>
    <source>
        <strain evidence="2 3">Sb_GMNB300</strain>
    </source>
</reference>
<dbReference type="GO" id="GO:0004115">
    <property type="term" value="F:3',5'-cyclic-AMP phosphodiesterase activity"/>
    <property type="evidence" value="ECO:0007669"/>
    <property type="project" value="InterPro"/>
</dbReference>
<accession>A0A5J5FAE6</accession>
<dbReference type="GO" id="GO:0006198">
    <property type="term" value="P:cAMP catabolic process"/>
    <property type="evidence" value="ECO:0007669"/>
    <property type="project" value="InterPro"/>
</dbReference>
<evidence type="ECO:0000256" key="1">
    <source>
        <dbReference type="SAM" id="MobiDB-lite"/>
    </source>
</evidence>
<dbReference type="PANTHER" id="PTHR28283:SF1">
    <property type="entry name" value="3',5'-CYCLIC-NUCLEOTIDE PHOSPHODIESTERASE 1"/>
    <property type="match status" value="1"/>
</dbReference>
<dbReference type="EMBL" id="VXIS01000012">
    <property type="protein sequence ID" value="KAA8913773.1"/>
    <property type="molecule type" value="Genomic_DNA"/>
</dbReference>
<dbReference type="InParanoid" id="A0A5J5FAE6"/>
<dbReference type="Pfam" id="PF02112">
    <property type="entry name" value="PDEase_II"/>
    <property type="match status" value="2"/>
</dbReference>
<dbReference type="OrthoDB" id="258495at2759"/>
<dbReference type="SUPFAM" id="SSF56281">
    <property type="entry name" value="Metallo-hydrolase/oxidoreductase"/>
    <property type="match status" value="1"/>
</dbReference>
<dbReference type="InterPro" id="IPR000396">
    <property type="entry name" value="Pdiesterase2"/>
</dbReference>
<sequence length="549" mass="60519">MRQNTEGGDSESHSESPDTTNAADDPLHDPLRRSIRWDSEARVVVSDGSPAFQVVVLFCEGSLFSEDCASLFMRCEAQYLTAEFVWFGYVQGSGGGPSEGNVSGYLVRSTSKHWAKNSLLAVDAGTHLSGIIRILENHASCFSRSSTSPSPECKESDDTTADAFPFSGASLPSEHAKVNASYIVSELVSTYLLTHTHLDHLSGFVINTAALKDTKNPKRLAALPHVINAVKSHIFNDVIWPNLSDEDAGVGLITYQRLNVAQNYVSVCEGLSTQAWPVSHGHCMKMHTHWGRKSSAGLDPCDVASNQHGNHQPRWCVLDSAVYFVRDEATGKELMMWGDVEPDSISLDPRNDSVWEEAARKVCMGSLCAIFIECSYDNTQPDRALYGHLSPSHLIQELKALAAYVSRFRAAKEKDREKLKRKRMSNGYFNEDPEIECRRRSNPNSPEVMRQEFDTSASRDAVSLPPFLEQMEPGVDVDISQRSSITIPGSDLVVSKPLEGLQIVVTHVKDTLTNEDTPAKILAELQALEEKTNLGCTFKLAVQGGSMYF</sequence>
<dbReference type="GO" id="GO:1902660">
    <property type="term" value="P:negative regulation of glucose mediated signaling pathway"/>
    <property type="evidence" value="ECO:0007669"/>
    <property type="project" value="TreeGrafter"/>
</dbReference>
<organism evidence="2 3">
    <name type="scientific">Sphaerosporella brunnea</name>
    <dbReference type="NCBI Taxonomy" id="1250544"/>
    <lineage>
        <taxon>Eukaryota</taxon>
        <taxon>Fungi</taxon>
        <taxon>Dikarya</taxon>
        <taxon>Ascomycota</taxon>
        <taxon>Pezizomycotina</taxon>
        <taxon>Pezizomycetes</taxon>
        <taxon>Pezizales</taxon>
        <taxon>Pyronemataceae</taxon>
        <taxon>Sphaerosporella</taxon>
    </lineage>
</organism>
<name>A0A5J5FAE6_9PEZI</name>
<dbReference type="FunCoup" id="A0A5J5FAE6">
    <property type="interactions" value="47"/>
</dbReference>
<gene>
    <name evidence="2" type="ORF">FN846DRAFT_1018618</name>
</gene>
<dbReference type="AlphaFoldDB" id="A0A5J5FAE6"/>
<dbReference type="PANTHER" id="PTHR28283">
    <property type="entry name" value="3',5'-CYCLIC-NUCLEOTIDE PHOSPHODIESTERASE 1"/>
    <property type="match status" value="1"/>
</dbReference>
<dbReference type="InterPro" id="IPR036866">
    <property type="entry name" value="RibonucZ/Hydroxyglut_hydro"/>
</dbReference>
<dbReference type="Proteomes" id="UP000326924">
    <property type="component" value="Unassembled WGS sequence"/>
</dbReference>
<keyword evidence="3" id="KW-1185">Reference proteome</keyword>
<dbReference type="Gene3D" id="3.60.15.10">
    <property type="entry name" value="Ribonuclease Z/Hydroxyacylglutathione hydrolase-like"/>
    <property type="match status" value="1"/>
</dbReference>
<dbReference type="PRINTS" id="PR00388">
    <property type="entry name" value="PDIESTERASE2"/>
</dbReference>
<evidence type="ECO:0000313" key="2">
    <source>
        <dbReference type="EMBL" id="KAA8913773.1"/>
    </source>
</evidence>
<proteinExistence type="predicted"/>
<protein>
    <submittedName>
        <fullName evidence="2">cAMP phosphodiesterases class-II-domain-containing protein</fullName>
    </submittedName>
</protein>
<evidence type="ECO:0000313" key="3">
    <source>
        <dbReference type="Proteomes" id="UP000326924"/>
    </source>
</evidence>
<dbReference type="GO" id="GO:0047555">
    <property type="term" value="F:3',5'-cyclic-GMP phosphodiesterase activity"/>
    <property type="evidence" value="ECO:0007669"/>
    <property type="project" value="TreeGrafter"/>
</dbReference>
<comment type="caution">
    <text evidence="2">The sequence shown here is derived from an EMBL/GenBank/DDBJ whole genome shotgun (WGS) entry which is preliminary data.</text>
</comment>